<dbReference type="PANTHER" id="PTHR33886:SF8">
    <property type="entry name" value="UNSATURATED RHAMNOGALACTURONAN HYDROLASE (EUROFUNG)"/>
    <property type="match status" value="1"/>
</dbReference>
<evidence type="ECO:0000313" key="3">
    <source>
        <dbReference type="EMBL" id="WNQ12690.1"/>
    </source>
</evidence>
<keyword evidence="1 3" id="KW-0378">Hydrolase</keyword>
<keyword evidence="2" id="KW-0472">Membrane</keyword>
<dbReference type="SUPFAM" id="SSF48208">
    <property type="entry name" value="Six-hairpin glycosidases"/>
    <property type="match status" value="1"/>
</dbReference>
<dbReference type="InterPro" id="IPR008928">
    <property type="entry name" value="6-hairpin_glycosidase_sf"/>
</dbReference>
<dbReference type="Gene3D" id="1.50.10.10">
    <property type="match status" value="1"/>
</dbReference>
<keyword evidence="2" id="KW-1133">Transmembrane helix</keyword>
<dbReference type="Proteomes" id="UP001305702">
    <property type="component" value="Chromosome"/>
</dbReference>
<accession>A0AA96LG67</accession>
<dbReference type="RefSeq" id="WP_315606468.1">
    <property type="nucleotide sequence ID" value="NZ_CP130318.1"/>
</dbReference>
<evidence type="ECO:0000313" key="4">
    <source>
        <dbReference type="Proteomes" id="UP001305702"/>
    </source>
</evidence>
<dbReference type="InterPro" id="IPR010905">
    <property type="entry name" value="Glyco_hydro_88"/>
</dbReference>
<sequence length="395" mass="44641">MLQAVTIISLVLLLGVALLFLIDLVPIFKDWVSRIHIGRYADQEGWNAAITDRGVKWLNATPKIKVTDNTRLIAIDMWKGNYTKSAIQHWQEAALLLGLAEQMKRKDDPATRAEIGKYLDAKFDGNGQWRELPQLVDGAILAYALMKLDGMVPGDYRKALDATWEMIREHIGGDGTVQYRKFMKNYRYVDTIGFICPFLISYGIRYGHKDCVDLAVRQILAYEEHGMLEEHCIPCHAYHTESKVPLGLFGWGRGLGWFAIGLIDAWGELPADHLYKPLLDASVKRFAEAAIAFQQEDGRWNWTVTRPECRPDSSATATLGWYMRKASAMEEISEPCRASAEKAIAFLMKNTRRDGAVDFSQGDTKDIGVYSMNFNILPFTQGFCIRLMNSDTKVG</sequence>
<protein>
    <submittedName>
        <fullName evidence="3">Glycoside hydrolase family 88 protein</fullName>
    </submittedName>
</protein>
<reference evidence="3 4" key="1">
    <citation type="submission" date="2022-02" db="EMBL/GenBank/DDBJ databases">
        <title>Paenibacillus sp. MBLB1776 Whole Genome Shotgun Sequencing.</title>
        <authorList>
            <person name="Hwang C.Y."/>
            <person name="Cho E.-S."/>
            <person name="Seo M.-J."/>
        </authorList>
    </citation>
    <scope>NUCLEOTIDE SEQUENCE [LARGE SCALE GENOMIC DNA]</scope>
    <source>
        <strain evidence="3 4">MBLB1776</strain>
    </source>
</reference>
<keyword evidence="4" id="KW-1185">Reference proteome</keyword>
<dbReference type="KEGG" id="paun:MJA45_06570"/>
<dbReference type="GO" id="GO:0016787">
    <property type="term" value="F:hydrolase activity"/>
    <property type="evidence" value="ECO:0007669"/>
    <property type="project" value="UniProtKB-KW"/>
</dbReference>
<gene>
    <name evidence="3" type="ORF">MJA45_06570</name>
</gene>
<dbReference type="GO" id="GO:0005975">
    <property type="term" value="P:carbohydrate metabolic process"/>
    <property type="evidence" value="ECO:0007669"/>
    <property type="project" value="InterPro"/>
</dbReference>
<dbReference type="InterPro" id="IPR012341">
    <property type="entry name" value="6hp_glycosidase-like_sf"/>
</dbReference>
<keyword evidence="2" id="KW-0812">Transmembrane</keyword>
<name>A0AA96LG67_9BACL</name>
<evidence type="ECO:0000256" key="2">
    <source>
        <dbReference type="SAM" id="Phobius"/>
    </source>
</evidence>
<dbReference type="InterPro" id="IPR052043">
    <property type="entry name" value="PolySaccharide_Degr_Enz"/>
</dbReference>
<evidence type="ECO:0000256" key="1">
    <source>
        <dbReference type="ARBA" id="ARBA00022801"/>
    </source>
</evidence>
<organism evidence="3 4">
    <name type="scientific">Paenibacillus aurantius</name>
    <dbReference type="NCBI Taxonomy" id="2918900"/>
    <lineage>
        <taxon>Bacteria</taxon>
        <taxon>Bacillati</taxon>
        <taxon>Bacillota</taxon>
        <taxon>Bacilli</taxon>
        <taxon>Bacillales</taxon>
        <taxon>Paenibacillaceae</taxon>
        <taxon>Paenibacillus</taxon>
    </lineage>
</organism>
<dbReference type="PANTHER" id="PTHR33886">
    <property type="entry name" value="UNSATURATED RHAMNOGALACTURONAN HYDROLASE (EUROFUNG)"/>
    <property type="match status" value="1"/>
</dbReference>
<dbReference type="EMBL" id="CP130318">
    <property type="protein sequence ID" value="WNQ12690.1"/>
    <property type="molecule type" value="Genomic_DNA"/>
</dbReference>
<proteinExistence type="predicted"/>
<feature type="transmembrane region" description="Helical" evidence="2">
    <location>
        <begin position="6"/>
        <end position="28"/>
    </location>
</feature>
<dbReference type="Pfam" id="PF07470">
    <property type="entry name" value="Glyco_hydro_88"/>
    <property type="match status" value="1"/>
</dbReference>
<dbReference type="AlphaFoldDB" id="A0AA96LG67"/>